<organism evidence="5 6">
    <name type="scientific">Prevotella heparinolytica</name>
    <dbReference type="NCBI Taxonomy" id="28113"/>
    <lineage>
        <taxon>Bacteria</taxon>
        <taxon>Pseudomonadati</taxon>
        <taxon>Bacteroidota</taxon>
        <taxon>Bacteroidia</taxon>
        <taxon>Bacteroidales</taxon>
        <taxon>Bacteroidaceae</taxon>
        <taxon>Bacteroides</taxon>
    </lineage>
</organism>
<evidence type="ECO:0000313" key="5">
    <source>
        <dbReference type="EMBL" id="TCO88185.1"/>
    </source>
</evidence>
<dbReference type="Proteomes" id="UP000295600">
    <property type="component" value="Unassembled WGS sequence"/>
</dbReference>
<evidence type="ECO:0000259" key="3">
    <source>
        <dbReference type="Pfam" id="PF00589"/>
    </source>
</evidence>
<sequence>MSSLKSRKGASIYNVVTYTLPKLHTGKNWYVDFQCLDPVDGRMKRKKYMLDSINKVSDKKKRAAEIIANTTLRLRQGWNPWAEATSERMYARFDDVATLYLRYIEKLTANNTLKRKTCYDYQSRMNMLMEYNQSRSNPIIYMYQLDQAYISDFLDYLLLDRDVTARTRNNYKTWFSAFCTWLQEKKYMNNNPVEHVKSLTEGGKFRSAFSHGDLTRLKDYLQKTNLHYLLACQMEYYTFIRPDELSCIRLRDIHIKEQKVYVSSAISKNRKDGMVGLNDTIIRLMIDLNIFSYNSDYYLFGKDFKPSKTKADSRIFRDYFNKLRTVLRMPKNYQFYSLKDSGIRDLANTEGIVVARDQARHSDISVTNKYLKGDSLTVHEATKHFSGLL</sequence>
<dbReference type="Pfam" id="PF00589">
    <property type="entry name" value="Phage_integrase"/>
    <property type="match status" value="1"/>
</dbReference>
<dbReference type="InterPro" id="IPR025269">
    <property type="entry name" value="SAM-like_dom"/>
</dbReference>
<dbReference type="GO" id="GO:0003677">
    <property type="term" value="F:DNA binding"/>
    <property type="evidence" value="ECO:0007669"/>
    <property type="project" value="UniProtKB-KW"/>
</dbReference>
<dbReference type="InterPro" id="IPR010998">
    <property type="entry name" value="Integrase_recombinase_N"/>
</dbReference>
<name>A0A4R2LHH4_9BACE</name>
<evidence type="ECO:0000259" key="4">
    <source>
        <dbReference type="Pfam" id="PF13102"/>
    </source>
</evidence>
<reference evidence="5 6" key="1">
    <citation type="submission" date="2019-03" db="EMBL/GenBank/DDBJ databases">
        <title>Genomic Encyclopedia of Type Strains, Phase IV (KMG-IV): sequencing the most valuable type-strain genomes for metagenomic binning, comparative biology and taxonomic classification.</title>
        <authorList>
            <person name="Goeker M."/>
        </authorList>
    </citation>
    <scope>NUCLEOTIDE SEQUENCE [LARGE SCALE GENOMIC DNA]</scope>
    <source>
        <strain evidence="5 6">DSM 23917</strain>
    </source>
</reference>
<dbReference type="Pfam" id="PF13102">
    <property type="entry name" value="Phage_int_SAM_5"/>
    <property type="match status" value="1"/>
</dbReference>
<dbReference type="Gene3D" id="1.10.443.10">
    <property type="entry name" value="Intergrase catalytic core"/>
    <property type="match status" value="1"/>
</dbReference>
<dbReference type="GO" id="GO:0015074">
    <property type="term" value="P:DNA integration"/>
    <property type="evidence" value="ECO:0007669"/>
    <property type="project" value="InterPro"/>
</dbReference>
<dbReference type="InterPro" id="IPR002104">
    <property type="entry name" value="Integrase_catalytic"/>
</dbReference>
<keyword evidence="2" id="KW-0233">DNA recombination</keyword>
<dbReference type="InterPro" id="IPR013762">
    <property type="entry name" value="Integrase-like_cat_sf"/>
</dbReference>
<dbReference type="InterPro" id="IPR011010">
    <property type="entry name" value="DNA_brk_join_enz"/>
</dbReference>
<protein>
    <submittedName>
        <fullName evidence="5">Integrase-like protein</fullName>
    </submittedName>
</protein>
<dbReference type="AlphaFoldDB" id="A0A4R2LHH4"/>
<evidence type="ECO:0000313" key="6">
    <source>
        <dbReference type="Proteomes" id="UP000295600"/>
    </source>
</evidence>
<feature type="domain" description="Tyr recombinase" evidence="3">
    <location>
        <begin position="213"/>
        <end position="372"/>
    </location>
</feature>
<proteinExistence type="predicted"/>
<feature type="domain" description="Phage integrase SAM-like" evidence="4">
    <location>
        <begin position="102"/>
        <end position="195"/>
    </location>
</feature>
<dbReference type="RefSeq" id="WP_131927307.1">
    <property type="nucleotide sequence ID" value="NZ_SLXB01000027.1"/>
</dbReference>
<dbReference type="EMBL" id="SLXB01000027">
    <property type="protein sequence ID" value="TCO88185.1"/>
    <property type="molecule type" value="Genomic_DNA"/>
</dbReference>
<dbReference type="SUPFAM" id="SSF56349">
    <property type="entry name" value="DNA breaking-rejoining enzymes"/>
    <property type="match status" value="1"/>
</dbReference>
<dbReference type="Gene3D" id="1.10.150.130">
    <property type="match status" value="1"/>
</dbReference>
<dbReference type="CDD" id="cd00397">
    <property type="entry name" value="DNA_BRE_C"/>
    <property type="match status" value="1"/>
</dbReference>
<keyword evidence="1" id="KW-0238">DNA-binding</keyword>
<accession>A0A4R2LHH4</accession>
<comment type="caution">
    <text evidence="5">The sequence shown here is derived from an EMBL/GenBank/DDBJ whole genome shotgun (WGS) entry which is preliminary data.</text>
</comment>
<gene>
    <name evidence="5" type="ORF">EV202_12768</name>
</gene>
<dbReference type="GO" id="GO:0006310">
    <property type="term" value="P:DNA recombination"/>
    <property type="evidence" value="ECO:0007669"/>
    <property type="project" value="UniProtKB-KW"/>
</dbReference>
<evidence type="ECO:0000256" key="2">
    <source>
        <dbReference type="ARBA" id="ARBA00023172"/>
    </source>
</evidence>
<evidence type="ECO:0000256" key="1">
    <source>
        <dbReference type="ARBA" id="ARBA00023125"/>
    </source>
</evidence>